<sequence length="209" mass="23955">MSQLGTLYIISAPSGAGKSSLIQAFLKTQPRYDAQVSVSHTTRSKREGEQNGVHYHFVDEAHFHQMVAHNEFLEYAEVFGKFYGTSKQSILETLNSGVDVFLDIDWQGARQIRGKMPESVSIFILPPSKNELLRRLKGRGQDSDEVINFRMQKAISEMEHYAEYDYIIINDDFEKALHDLKTILRAERLKLQKQIKANDSLIFQLLSSE</sequence>
<feature type="domain" description="Guanylate kinase-like" evidence="10">
    <location>
        <begin position="5"/>
        <end position="185"/>
    </location>
</feature>
<proteinExistence type="inferred from homology"/>
<evidence type="ECO:0000259" key="10">
    <source>
        <dbReference type="PROSITE" id="PS50052"/>
    </source>
</evidence>
<comment type="catalytic activity">
    <reaction evidence="9">
        <text>GMP + ATP = GDP + ADP</text>
        <dbReference type="Rhea" id="RHEA:20780"/>
        <dbReference type="ChEBI" id="CHEBI:30616"/>
        <dbReference type="ChEBI" id="CHEBI:58115"/>
        <dbReference type="ChEBI" id="CHEBI:58189"/>
        <dbReference type="ChEBI" id="CHEBI:456216"/>
        <dbReference type="EC" id="2.7.4.8"/>
    </reaction>
</comment>
<dbReference type="EMBL" id="JBHLXE010000070">
    <property type="protein sequence ID" value="MFC0179658.1"/>
    <property type="molecule type" value="Genomic_DNA"/>
</dbReference>
<dbReference type="EC" id="2.7.4.8" evidence="2 9"/>
<comment type="caution">
    <text evidence="11">The sequence shown here is derived from an EMBL/GenBank/DDBJ whole genome shotgun (WGS) entry which is preliminary data.</text>
</comment>
<dbReference type="PANTHER" id="PTHR23117:SF13">
    <property type="entry name" value="GUANYLATE KINASE"/>
    <property type="match status" value="1"/>
</dbReference>
<evidence type="ECO:0000256" key="3">
    <source>
        <dbReference type="ARBA" id="ARBA00016296"/>
    </source>
</evidence>
<evidence type="ECO:0000256" key="7">
    <source>
        <dbReference type="ARBA" id="ARBA00022840"/>
    </source>
</evidence>
<keyword evidence="6 9" id="KW-0418">Kinase</keyword>
<evidence type="ECO:0000313" key="11">
    <source>
        <dbReference type="EMBL" id="MFC0179658.1"/>
    </source>
</evidence>
<dbReference type="CDD" id="cd00071">
    <property type="entry name" value="GMPK"/>
    <property type="match status" value="1"/>
</dbReference>
<reference evidence="11 12" key="1">
    <citation type="submission" date="2024-09" db="EMBL/GenBank/DDBJ databases">
        <authorList>
            <person name="Sun Q."/>
            <person name="Mori K."/>
        </authorList>
    </citation>
    <scope>NUCLEOTIDE SEQUENCE [LARGE SCALE GENOMIC DNA]</scope>
    <source>
        <strain evidence="11 12">CCM 8545</strain>
    </source>
</reference>
<dbReference type="Pfam" id="PF00625">
    <property type="entry name" value="Guanylate_kin"/>
    <property type="match status" value="1"/>
</dbReference>
<keyword evidence="5 9" id="KW-0547">Nucleotide-binding</keyword>
<name>A0ABV6C9L1_9GAMM</name>
<dbReference type="HAMAP" id="MF_00328">
    <property type="entry name" value="Guanylate_kinase"/>
    <property type="match status" value="1"/>
</dbReference>
<dbReference type="InterPro" id="IPR017665">
    <property type="entry name" value="Guanylate_kinase"/>
</dbReference>
<keyword evidence="12" id="KW-1185">Reference proteome</keyword>
<dbReference type="PROSITE" id="PS50052">
    <property type="entry name" value="GUANYLATE_KINASE_2"/>
    <property type="match status" value="1"/>
</dbReference>
<dbReference type="SMART" id="SM00072">
    <property type="entry name" value="GuKc"/>
    <property type="match status" value="1"/>
</dbReference>
<evidence type="ECO:0000256" key="2">
    <source>
        <dbReference type="ARBA" id="ARBA00012961"/>
    </source>
</evidence>
<comment type="function">
    <text evidence="9">Essential for recycling GMP and indirectly, cGMP.</text>
</comment>
<comment type="subcellular location">
    <subcellularLocation>
        <location evidence="9">Cytoplasm</location>
    </subcellularLocation>
</comment>
<dbReference type="InterPro" id="IPR027417">
    <property type="entry name" value="P-loop_NTPase"/>
</dbReference>
<dbReference type="SUPFAM" id="SSF52540">
    <property type="entry name" value="P-loop containing nucleoside triphosphate hydrolases"/>
    <property type="match status" value="1"/>
</dbReference>
<dbReference type="RefSeq" id="WP_385876761.1">
    <property type="nucleotide sequence ID" value="NZ_JBHLXE010000070.1"/>
</dbReference>
<evidence type="ECO:0000256" key="8">
    <source>
        <dbReference type="ARBA" id="ARBA00030128"/>
    </source>
</evidence>
<accession>A0ABV6C9L1</accession>
<dbReference type="InterPro" id="IPR020590">
    <property type="entry name" value="Guanylate_kinase_CS"/>
</dbReference>
<gene>
    <name evidence="9 11" type="primary">gmk</name>
    <name evidence="11" type="ORF">ACFFIT_06100</name>
</gene>
<organism evidence="11 12">
    <name type="scientific">Thorsellia kenyensis</name>
    <dbReference type="NCBI Taxonomy" id="1549888"/>
    <lineage>
        <taxon>Bacteria</taxon>
        <taxon>Pseudomonadati</taxon>
        <taxon>Pseudomonadota</taxon>
        <taxon>Gammaproteobacteria</taxon>
        <taxon>Enterobacterales</taxon>
        <taxon>Thorselliaceae</taxon>
        <taxon>Thorsellia</taxon>
    </lineage>
</organism>
<dbReference type="PANTHER" id="PTHR23117">
    <property type="entry name" value="GUANYLATE KINASE-RELATED"/>
    <property type="match status" value="1"/>
</dbReference>
<keyword evidence="4 9" id="KW-0808">Transferase</keyword>
<evidence type="ECO:0000256" key="5">
    <source>
        <dbReference type="ARBA" id="ARBA00022741"/>
    </source>
</evidence>
<dbReference type="PROSITE" id="PS00856">
    <property type="entry name" value="GUANYLATE_KINASE_1"/>
    <property type="match status" value="1"/>
</dbReference>
<dbReference type="GO" id="GO:0004385">
    <property type="term" value="F:GMP kinase activity"/>
    <property type="evidence" value="ECO:0007669"/>
    <property type="project" value="UniProtKB-EC"/>
</dbReference>
<evidence type="ECO:0000313" key="12">
    <source>
        <dbReference type="Proteomes" id="UP001589758"/>
    </source>
</evidence>
<protein>
    <recommendedName>
        <fullName evidence="3 9">Guanylate kinase</fullName>
        <ecNumber evidence="2 9">2.7.4.8</ecNumber>
    </recommendedName>
    <alternativeName>
        <fullName evidence="8 9">GMP kinase</fullName>
    </alternativeName>
</protein>
<feature type="binding site" evidence="9">
    <location>
        <begin position="12"/>
        <end position="19"/>
    </location>
    <ligand>
        <name>ATP</name>
        <dbReference type="ChEBI" id="CHEBI:30616"/>
    </ligand>
</feature>
<dbReference type="NCBIfam" id="TIGR03263">
    <property type="entry name" value="guanyl_kin"/>
    <property type="match status" value="1"/>
</dbReference>
<evidence type="ECO:0000256" key="1">
    <source>
        <dbReference type="ARBA" id="ARBA00005790"/>
    </source>
</evidence>
<keyword evidence="7 9" id="KW-0067">ATP-binding</keyword>
<comment type="similarity">
    <text evidence="1 9">Belongs to the guanylate kinase family.</text>
</comment>
<evidence type="ECO:0000256" key="9">
    <source>
        <dbReference type="HAMAP-Rule" id="MF_00328"/>
    </source>
</evidence>
<dbReference type="Gene3D" id="3.40.50.300">
    <property type="entry name" value="P-loop containing nucleotide triphosphate hydrolases"/>
    <property type="match status" value="1"/>
</dbReference>
<evidence type="ECO:0000256" key="6">
    <source>
        <dbReference type="ARBA" id="ARBA00022777"/>
    </source>
</evidence>
<dbReference type="InterPro" id="IPR008145">
    <property type="entry name" value="GK/Ca_channel_bsu"/>
</dbReference>
<evidence type="ECO:0000256" key="4">
    <source>
        <dbReference type="ARBA" id="ARBA00022679"/>
    </source>
</evidence>
<dbReference type="Proteomes" id="UP001589758">
    <property type="component" value="Unassembled WGS sequence"/>
</dbReference>
<dbReference type="InterPro" id="IPR008144">
    <property type="entry name" value="Guanylate_kin-like_dom"/>
</dbReference>
<dbReference type="Gene3D" id="3.30.63.10">
    <property type="entry name" value="Guanylate Kinase phosphate binding domain"/>
    <property type="match status" value="1"/>
</dbReference>
<keyword evidence="9" id="KW-0963">Cytoplasm</keyword>